<organism evidence="4 5">
    <name type="scientific">Phytoactinopolyspora mesophila</name>
    <dbReference type="NCBI Taxonomy" id="2650750"/>
    <lineage>
        <taxon>Bacteria</taxon>
        <taxon>Bacillati</taxon>
        <taxon>Actinomycetota</taxon>
        <taxon>Actinomycetes</taxon>
        <taxon>Jiangellales</taxon>
        <taxon>Jiangellaceae</taxon>
        <taxon>Phytoactinopolyspora</taxon>
    </lineage>
</organism>
<evidence type="ECO:0000313" key="4">
    <source>
        <dbReference type="EMBL" id="NDL59901.1"/>
    </source>
</evidence>
<dbReference type="PRINTS" id="PR00080">
    <property type="entry name" value="SDRFAMILY"/>
</dbReference>
<comment type="caution">
    <text evidence="4">The sequence shown here is derived from an EMBL/GenBank/DDBJ whole genome shotgun (WGS) entry which is preliminary data.</text>
</comment>
<dbReference type="SUPFAM" id="SSF51735">
    <property type="entry name" value="NAD(P)-binding Rossmann-fold domains"/>
    <property type="match status" value="1"/>
</dbReference>
<dbReference type="PROSITE" id="PS00061">
    <property type="entry name" value="ADH_SHORT"/>
    <property type="match status" value="1"/>
</dbReference>
<dbReference type="InterPro" id="IPR020904">
    <property type="entry name" value="Sc_DH/Rdtase_CS"/>
</dbReference>
<dbReference type="Proteomes" id="UP000460435">
    <property type="component" value="Unassembled WGS sequence"/>
</dbReference>
<dbReference type="PANTHER" id="PTHR24321:SF15">
    <property type="entry name" value="OXIDOREDUCTASE UCPA"/>
    <property type="match status" value="1"/>
</dbReference>
<evidence type="ECO:0000313" key="5">
    <source>
        <dbReference type="Proteomes" id="UP000460435"/>
    </source>
</evidence>
<accession>A0A7K3M981</accession>
<keyword evidence="2 4" id="KW-0560">Oxidoreductase</keyword>
<evidence type="ECO:0000259" key="3">
    <source>
        <dbReference type="SMART" id="SM00822"/>
    </source>
</evidence>
<dbReference type="NCBIfam" id="NF005559">
    <property type="entry name" value="PRK07231.1"/>
    <property type="match status" value="1"/>
</dbReference>
<protein>
    <submittedName>
        <fullName evidence="4">Glucose 1-dehydrogenase</fullName>
        <ecNumber evidence="4">1.1.1.47</ecNumber>
    </submittedName>
</protein>
<dbReference type="EC" id="1.1.1.47" evidence="4"/>
<proteinExistence type="inferred from homology"/>
<dbReference type="CDD" id="cd05233">
    <property type="entry name" value="SDR_c"/>
    <property type="match status" value="1"/>
</dbReference>
<sequence length="250" mass="25968">MKYRDKIVLVTGGGSGVGRATALAFARAGAEVVVSGRNPETLGHTVKQVETHGGRAVAITADVTRSTDVGQLVDDVIQRFGQLDIAVNNAGVLAVGTVTELPEQEWHRVLDVNTTGVFLAMKHQIPVMRAAGGGVIVNIGSNIGAHMRLPGFGAYAASKAAVGVLSRTAALEYIRDGVRINVVSPGPVEAPMSLLPGETDADRAARFQDQQPIGRIATVDEVTSAVLWVASDEASYVVGHDLVIDGAATA</sequence>
<dbReference type="SMART" id="SM00822">
    <property type="entry name" value="PKS_KR"/>
    <property type="match status" value="1"/>
</dbReference>
<dbReference type="Pfam" id="PF13561">
    <property type="entry name" value="adh_short_C2"/>
    <property type="match status" value="1"/>
</dbReference>
<name>A0A7K3M981_9ACTN</name>
<comment type="similarity">
    <text evidence="1">Belongs to the short-chain dehydrogenases/reductases (SDR) family.</text>
</comment>
<dbReference type="Gene3D" id="3.40.50.720">
    <property type="entry name" value="NAD(P)-binding Rossmann-like Domain"/>
    <property type="match status" value="1"/>
</dbReference>
<dbReference type="EMBL" id="WLZY01000009">
    <property type="protein sequence ID" value="NDL59901.1"/>
    <property type="molecule type" value="Genomic_DNA"/>
</dbReference>
<feature type="domain" description="Ketoreductase" evidence="3">
    <location>
        <begin position="6"/>
        <end position="191"/>
    </location>
</feature>
<dbReference type="PANTHER" id="PTHR24321">
    <property type="entry name" value="DEHYDROGENASES, SHORT CHAIN"/>
    <property type="match status" value="1"/>
</dbReference>
<reference evidence="4 5" key="1">
    <citation type="submission" date="2019-11" db="EMBL/GenBank/DDBJ databases">
        <authorList>
            <person name="Li X.-J."/>
            <person name="Feng X.-M."/>
        </authorList>
    </citation>
    <scope>NUCLEOTIDE SEQUENCE [LARGE SCALE GENOMIC DNA]</scope>
    <source>
        <strain evidence="4 5">XMNu-373</strain>
    </source>
</reference>
<dbReference type="InterPro" id="IPR002347">
    <property type="entry name" value="SDR_fam"/>
</dbReference>
<evidence type="ECO:0000256" key="2">
    <source>
        <dbReference type="ARBA" id="ARBA00023002"/>
    </source>
</evidence>
<dbReference type="GO" id="GO:0047936">
    <property type="term" value="F:glucose 1-dehydrogenase [NAD(P)+] activity"/>
    <property type="evidence" value="ECO:0007669"/>
    <property type="project" value="UniProtKB-EC"/>
</dbReference>
<gene>
    <name evidence="4" type="ORF">F7O44_22765</name>
</gene>
<evidence type="ECO:0000256" key="1">
    <source>
        <dbReference type="ARBA" id="ARBA00006484"/>
    </source>
</evidence>
<dbReference type="InterPro" id="IPR036291">
    <property type="entry name" value="NAD(P)-bd_dom_sf"/>
</dbReference>
<dbReference type="RefSeq" id="WP_162452615.1">
    <property type="nucleotide sequence ID" value="NZ_WLZY01000009.1"/>
</dbReference>
<keyword evidence="5" id="KW-1185">Reference proteome</keyword>
<dbReference type="FunFam" id="3.40.50.720:FF:000084">
    <property type="entry name" value="Short-chain dehydrogenase reductase"/>
    <property type="match status" value="1"/>
</dbReference>
<dbReference type="PRINTS" id="PR00081">
    <property type="entry name" value="GDHRDH"/>
</dbReference>
<dbReference type="InterPro" id="IPR057326">
    <property type="entry name" value="KR_dom"/>
</dbReference>
<dbReference type="AlphaFoldDB" id="A0A7K3M981"/>